<reference evidence="1 2" key="1">
    <citation type="journal article" date="2020" name="Arch. Microbiol.">
        <title>Bradyrhizobium uaiense sp. nov., a new highly efficient cowpea symbiont.</title>
        <authorList>
            <person name="Cabral Michel D."/>
            <person name="Azarias Guimaraes A."/>
            <person name="Martins da Costa E."/>
            <person name="Soares de Carvalho T."/>
            <person name="Balsanelli E."/>
            <person name="Willems A."/>
            <person name="Maltempi de Souza E."/>
            <person name="de Souza Moreira F.M."/>
        </authorList>
    </citation>
    <scope>NUCLEOTIDE SEQUENCE [LARGE SCALE GENOMIC DNA]</scope>
    <source>
        <strain evidence="1 2">UFLA 03-164</strain>
    </source>
</reference>
<name>A0A6P1BV01_9BRAD</name>
<dbReference type="Proteomes" id="UP000468531">
    <property type="component" value="Unassembled WGS sequence"/>
</dbReference>
<dbReference type="EMBL" id="VKHP01000297">
    <property type="protein sequence ID" value="NEV02000.1"/>
    <property type="molecule type" value="Genomic_DNA"/>
</dbReference>
<accession>A0A6P1BV01</accession>
<gene>
    <name evidence="1" type="ORF">FNJ47_41180</name>
</gene>
<keyword evidence="2" id="KW-1185">Reference proteome</keyword>
<evidence type="ECO:0000313" key="2">
    <source>
        <dbReference type="Proteomes" id="UP000468531"/>
    </source>
</evidence>
<dbReference type="Gene3D" id="3.40.190.10">
    <property type="entry name" value="Periplasmic binding protein-like II"/>
    <property type="match status" value="1"/>
</dbReference>
<protein>
    <submittedName>
        <fullName evidence="1">Uncharacterized protein</fullName>
    </submittedName>
</protein>
<proteinExistence type="predicted"/>
<comment type="caution">
    <text evidence="1">The sequence shown here is derived from an EMBL/GenBank/DDBJ whole genome shotgun (WGS) entry which is preliminary data.</text>
</comment>
<feature type="non-terminal residue" evidence="1">
    <location>
        <position position="68"/>
    </location>
</feature>
<dbReference type="RefSeq" id="WP_163161791.1">
    <property type="nucleotide sequence ID" value="NZ_VKHP01000297.1"/>
</dbReference>
<evidence type="ECO:0000313" key="1">
    <source>
        <dbReference type="EMBL" id="NEV02000.1"/>
    </source>
</evidence>
<sequence>MQPFLGLDALGDLGIVDDGVAERNAAAGPKGSFSSTYGDGVGIAAASKNKEAAYLLCQWVVSKGQGAR</sequence>
<dbReference type="AlphaFoldDB" id="A0A6P1BV01"/>
<organism evidence="1 2">
    <name type="scientific">Bradyrhizobium uaiense</name>
    <dbReference type="NCBI Taxonomy" id="2594946"/>
    <lineage>
        <taxon>Bacteria</taxon>
        <taxon>Pseudomonadati</taxon>
        <taxon>Pseudomonadota</taxon>
        <taxon>Alphaproteobacteria</taxon>
        <taxon>Hyphomicrobiales</taxon>
        <taxon>Nitrobacteraceae</taxon>
        <taxon>Bradyrhizobium</taxon>
    </lineage>
</organism>